<dbReference type="PROSITE" id="PS51257">
    <property type="entry name" value="PROKAR_LIPOPROTEIN"/>
    <property type="match status" value="1"/>
</dbReference>
<sequence length="274" mass="30789">MNILKPFAWSVVILLILSGCSEDKDEPNPESTVAEETSVSNENSEEDQTEIETTTTEPKLEENNEQVEDKTEQVDANTEKVEDNTATEKAEEESESTESTNEDTTEELQGVELYMPERQMKKIFKSDEFEIIREVEAIEGNLVLEKVTFGDVEVVQVSEWTESTMKLLFNGPNESDKITLGNYPKSAAPEVLVDKSANSSANWKVKEEGLTLDMQGQQYKDVLLIEQSITSETSDQVTITRYALGKGLGIIKEEQIVRSGKTEKQYITELVEVQ</sequence>
<evidence type="ECO:0008006" key="4">
    <source>
        <dbReference type="Google" id="ProtNLM"/>
    </source>
</evidence>
<dbReference type="OrthoDB" id="2426207at2"/>
<dbReference type="EMBL" id="QKZI01000002">
    <property type="protein sequence ID" value="PZX05927.1"/>
    <property type="molecule type" value="Genomic_DNA"/>
</dbReference>
<dbReference type="AlphaFoldDB" id="A0A2W7PE34"/>
<evidence type="ECO:0000256" key="1">
    <source>
        <dbReference type="SAM" id="MobiDB-lite"/>
    </source>
</evidence>
<feature type="region of interest" description="Disordered" evidence="1">
    <location>
        <begin position="21"/>
        <end position="106"/>
    </location>
</feature>
<gene>
    <name evidence="2" type="ORF">C7437_102394</name>
</gene>
<evidence type="ECO:0000313" key="2">
    <source>
        <dbReference type="EMBL" id="PZX05927.1"/>
    </source>
</evidence>
<evidence type="ECO:0000313" key="3">
    <source>
        <dbReference type="Proteomes" id="UP000248646"/>
    </source>
</evidence>
<proteinExistence type="predicted"/>
<dbReference type="RefSeq" id="WP_111439365.1">
    <property type="nucleotide sequence ID" value="NZ_QKZI01000002.1"/>
</dbReference>
<dbReference type="Proteomes" id="UP000248646">
    <property type="component" value="Unassembled WGS sequence"/>
</dbReference>
<organism evidence="2 3">
    <name type="scientific">Psychrobacillus insolitus</name>
    <dbReference type="NCBI Taxonomy" id="1461"/>
    <lineage>
        <taxon>Bacteria</taxon>
        <taxon>Bacillati</taxon>
        <taxon>Bacillota</taxon>
        <taxon>Bacilli</taxon>
        <taxon>Bacillales</taxon>
        <taxon>Bacillaceae</taxon>
        <taxon>Psychrobacillus</taxon>
    </lineage>
</organism>
<feature type="compositionally biased region" description="Basic and acidic residues" evidence="1">
    <location>
        <begin position="58"/>
        <end position="89"/>
    </location>
</feature>
<protein>
    <recommendedName>
        <fullName evidence="4">Lipoprotein</fullName>
    </recommendedName>
</protein>
<feature type="compositionally biased region" description="Acidic residues" evidence="1">
    <location>
        <begin position="90"/>
        <end position="106"/>
    </location>
</feature>
<reference evidence="2 3" key="1">
    <citation type="submission" date="2018-06" db="EMBL/GenBank/DDBJ databases">
        <title>Genomic Encyclopedia of Type Strains, Phase IV (KMG-IV): sequencing the most valuable type-strain genomes for metagenomic binning, comparative biology and taxonomic classification.</title>
        <authorList>
            <person name="Goeker M."/>
        </authorList>
    </citation>
    <scope>NUCLEOTIDE SEQUENCE [LARGE SCALE GENOMIC DNA]</scope>
    <source>
        <strain evidence="2 3">DSM 5</strain>
    </source>
</reference>
<name>A0A2W7PE34_9BACI</name>
<keyword evidence="3" id="KW-1185">Reference proteome</keyword>
<accession>A0A2W7PE34</accession>
<comment type="caution">
    <text evidence="2">The sequence shown here is derived from an EMBL/GenBank/DDBJ whole genome shotgun (WGS) entry which is preliminary data.</text>
</comment>